<feature type="domain" description="Yeast cell wall synthesis Kre9/Knh1-like N-terminal" evidence="4">
    <location>
        <begin position="27"/>
        <end position="106"/>
    </location>
</feature>
<evidence type="ECO:0000313" key="5">
    <source>
        <dbReference type="EMBL" id="KAJ4345369.1"/>
    </source>
</evidence>
<proteinExistence type="predicted"/>
<dbReference type="AlphaFoldDB" id="A0A9W8XAB2"/>
<dbReference type="GeneID" id="80915029"/>
<feature type="region of interest" description="Disordered" evidence="2">
    <location>
        <begin position="173"/>
        <end position="195"/>
    </location>
</feature>
<dbReference type="OrthoDB" id="5589325at2759"/>
<evidence type="ECO:0000256" key="2">
    <source>
        <dbReference type="SAM" id="MobiDB-lite"/>
    </source>
</evidence>
<feature type="compositionally biased region" description="Polar residues" evidence="2">
    <location>
        <begin position="173"/>
        <end position="194"/>
    </location>
</feature>
<dbReference type="Pfam" id="PF10342">
    <property type="entry name" value="Kre9_KNH"/>
    <property type="match status" value="1"/>
</dbReference>
<organism evidence="5 6">
    <name type="scientific">Didymosphaeria variabile</name>
    <dbReference type="NCBI Taxonomy" id="1932322"/>
    <lineage>
        <taxon>Eukaryota</taxon>
        <taxon>Fungi</taxon>
        <taxon>Dikarya</taxon>
        <taxon>Ascomycota</taxon>
        <taxon>Pezizomycotina</taxon>
        <taxon>Dothideomycetes</taxon>
        <taxon>Pleosporomycetidae</taxon>
        <taxon>Pleosporales</taxon>
        <taxon>Massarineae</taxon>
        <taxon>Didymosphaeriaceae</taxon>
        <taxon>Didymosphaeria</taxon>
    </lineage>
</organism>
<dbReference type="InterPro" id="IPR018466">
    <property type="entry name" value="Kre9/Knh1-like_N"/>
</dbReference>
<evidence type="ECO:0000259" key="4">
    <source>
        <dbReference type="Pfam" id="PF10342"/>
    </source>
</evidence>
<gene>
    <name evidence="5" type="ORF">N0V89_011499</name>
</gene>
<dbReference type="EMBL" id="JAPEUX010000009">
    <property type="protein sequence ID" value="KAJ4345369.1"/>
    <property type="molecule type" value="Genomic_DNA"/>
</dbReference>
<dbReference type="PANTHER" id="PTHR40633:SF1">
    <property type="entry name" value="GPI ANCHORED SERINE-THREONINE RICH PROTEIN (AFU_ORTHOLOGUE AFUA_1G03630)"/>
    <property type="match status" value="1"/>
</dbReference>
<dbReference type="PANTHER" id="PTHR40633">
    <property type="entry name" value="MATRIX PROTEIN, PUTATIVE (AFU_ORTHOLOGUE AFUA_8G05410)-RELATED"/>
    <property type="match status" value="1"/>
</dbReference>
<dbReference type="RefSeq" id="XP_056065533.1">
    <property type="nucleotide sequence ID" value="XM_056220230.1"/>
</dbReference>
<evidence type="ECO:0000313" key="6">
    <source>
        <dbReference type="Proteomes" id="UP001140513"/>
    </source>
</evidence>
<dbReference type="Proteomes" id="UP001140513">
    <property type="component" value="Unassembled WGS sequence"/>
</dbReference>
<protein>
    <recommendedName>
        <fullName evidence="4">Yeast cell wall synthesis Kre9/Knh1-like N-terminal domain-containing protein</fullName>
    </recommendedName>
</protein>
<keyword evidence="6" id="KW-1185">Reference proteome</keyword>
<name>A0A9W8XAB2_9PLEO</name>
<feature type="chain" id="PRO_5040833172" description="Yeast cell wall synthesis Kre9/Knh1-like N-terminal domain-containing protein" evidence="3">
    <location>
        <begin position="20"/>
        <end position="228"/>
    </location>
</feature>
<keyword evidence="1 3" id="KW-0732">Signal</keyword>
<evidence type="ECO:0000256" key="3">
    <source>
        <dbReference type="SAM" id="SignalP"/>
    </source>
</evidence>
<reference evidence="5" key="1">
    <citation type="submission" date="2022-10" db="EMBL/GenBank/DDBJ databases">
        <title>Tapping the CABI collections for fungal endophytes: first genome assemblies for Collariella, Neodidymelliopsis, Ascochyta clinopodiicola, Didymella pomorum, Didymosphaeria variabile, Neocosmospora piperis and Neocucurbitaria cava.</title>
        <authorList>
            <person name="Hill R."/>
        </authorList>
    </citation>
    <scope>NUCLEOTIDE SEQUENCE</scope>
    <source>
        <strain evidence="5">IMI 356815</strain>
    </source>
</reference>
<comment type="caution">
    <text evidence="5">The sequence shown here is derived from an EMBL/GenBank/DDBJ whole genome shotgun (WGS) entry which is preliminary data.</text>
</comment>
<sequence length="228" mass="22350">MRFFEVVLSGAALISAALAVEFNSWPDSVTAGETVTLTYSPKDAATTIILRKGPSTDLTTLSTLTTTSTGGSFEWAVPSSLENGDDYAFEIQQAGAEPNYSGQFSLSGGVASAVSSSAYSTAESSSASASASSSASKTPASSSAYATGVSTTVKTSVVTSAASASASIIPSHGANSTISTGSPSATKSESSGSATGIVPPVENTGAASSFGVNAAALFGAIGAFAYLA</sequence>
<accession>A0A9W8XAB2</accession>
<dbReference type="InterPro" id="IPR052982">
    <property type="entry name" value="SRP1/TIP1-like"/>
</dbReference>
<evidence type="ECO:0000256" key="1">
    <source>
        <dbReference type="ARBA" id="ARBA00022729"/>
    </source>
</evidence>
<feature type="signal peptide" evidence="3">
    <location>
        <begin position="1"/>
        <end position="19"/>
    </location>
</feature>